<evidence type="ECO:0000256" key="3">
    <source>
        <dbReference type="ARBA" id="ARBA00022553"/>
    </source>
</evidence>
<feature type="region of interest" description="Disordered" evidence="11">
    <location>
        <begin position="646"/>
        <end position="784"/>
    </location>
</feature>
<keyword evidence="4" id="KW-0832">Ubl conjugation</keyword>
<feature type="compositionally biased region" description="Polar residues" evidence="11">
    <location>
        <begin position="261"/>
        <end position="271"/>
    </location>
</feature>
<dbReference type="PANTHER" id="PTHR13859:SF11">
    <property type="entry name" value="GRUNGE, ISOFORM J"/>
    <property type="match status" value="1"/>
</dbReference>
<dbReference type="SMART" id="SM00401">
    <property type="entry name" value="ZnF_GATA"/>
    <property type="match status" value="1"/>
</dbReference>
<evidence type="ECO:0000313" key="14">
    <source>
        <dbReference type="Proteomes" id="UP001208570"/>
    </source>
</evidence>
<dbReference type="Pfam" id="PF00320">
    <property type="entry name" value="GATA"/>
    <property type="match status" value="1"/>
</dbReference>
<evidence type="ECO:0000256" key="9">
    <source>
        <dbReference type="PROSITE-ProRule" id="PRU00094"/>
    </source>
</evidence>
<dbReference type="InterPro" id="IPR013088">
    <property type="entry name" value="Znf_NHR/GATA"/>
</dbReference>
<keyword evidence="6" id="KW-0805">Transcription regulation</keyword>
<gene>
    <name evidence="13" type="ORF">LSH36_1139g00002</name>
</gene>
<keyword evidence="9" id="KW-0863">Zinc-finger</keyword>
<dbReference type="PROSITE" id="PS50114">
    <property type="entry name" value="GATA_ZN_FINGER_2"/>
    <property type="match status" value="1"/>
</dbReference>
<dbReference type="Pfam" id="PF03154">
    <property type="entry name" value="Atrophin-1"/>
    <property type="match status" value="1"/>
</dbReference>
<keyword evidence="9" id="KW-0479">Metal-binding</keyword>
<dbReference type="CDD" id="cd00202">
    <property type="entry name" value="ZnF_GATA"/>
    <property type="match status" value="1"/>
</dbReference>
<feature type="region of interest" description="Disordered" evidence="11">
    <location>
        <begin position="829"/>
        <end position="887"/>
    </location>
</feature>
<feature type="coiled-coil region" evidence="10">
    <location>
        <begin position="970"/>
        <end position="1002"/>
    </location>
</feature>
<feature type="compositionally biased region" description="Polar residues" evidence="11">
    <location>
        <begin position="834"/>
        <end position="843"/>
    </location>
</feature>
<feature type="region of interest" description="Disordered" evidence="11">
    <location>
        <begin position="600"/>
        <end position="624"/>
    </location>
</feature>
<keyword evidence="14" id="KW-1185">Reference proteome</keyword>
<evidence type="ECO:0000313" key="13">
    <source>
        <dbReference type="EMBL" id="KAK2141215.1"/>
    </source>
</evidence>
<reference evidence="13" key="1">
    <citation type="journal article" date="2023" name="Mol. Biol. Evol.">
        <title>Third-Generation Sequencing Reveals the Adaptive Role of the Epigenome in Three Deep-Sea Polychaetes.</title>
        <authorList>
            <person name="Perez M."/>
            <person name="Aroh O."/>
            <person name="Sun Y."/>
            <person name="Lan Y."/>
            <person name="Juniper S.K."/>
            <person name="Young C.R."/>
            <person name="Angers B."/>
            <person name="Qian P.Y."/>
        </authorList>
    </citation>
    <scope>NUCLEOTIDE SEQUENCE</scope>
    <source>
        <strain evidence="13">P08H-3</strain>
    </source>
</reference>
<dbReference type="InterPro" id="IPR002951">
    <property type="entry name" value="Atrophin-like"/>
</dbReference>
<feature type="compositionally biased region" description="Basic and acidic residues" evidence="11">
    <location>
        <begin position="251"/>
        <end position="260"/>
    </location>
</feature>
<feature type="region of interest" description="Disordered" evidence="11">
    <location>
        <begin position="1110"/>
        <end position="1156"/>
    </location>
</feature>
<keyword evidence="10" id="KW-0175">Coiled coil</keyword>
<feature type="compositionally biased region" description="Basic residues" evidence="11">
    <location>
        <begin position="729"/>
        <end position="740"/>
    </location>
</feature>
<feature type="compositionally biased region" description="Low complexity" evidence="11">
    <location>
        <begin position="750"/>
        <end position="762"/>
    </location>
</feature>
<keyword evidence="7" id="KW-0804">Transcription</keyword>
<dbReference type="Gene3D" id="3.30.50.10">
    <property type="entry name" value="Erythroid Transcription Factor GATA-1, subunit A"/>
    <property type="match status" value="1"/>
</dbReference>
<evidence type="ECO:0000256" key="2">
    <source>
        <dbReference type="ARBA" id="ARBA00022499"/>
    </source>
</evidence>
<name>A0AAD9IW92_9ANNE</name>
<dbReference type="GO" id="GO:0005634">
    <property type="term" value="C:nucleus"/>
    <property type="evidence" value="ECO:0007669"/>
    <property type="project" value="UniProtKB-SubCell"/>
</dbReference>
<feature type="region of interest" description="Disordered" evidence="11">
    <location>
        <begin position="1036"/>
        <end position="1057"/>
    </location>
</feature>
<feature type="region of interest" description="Disordered" evidence="11">
    <location>
        <begin position="249"/>
        <end position="568"/>
    </location>
</feature>
<keyword evidence="9" id="KW-0862">Zinc</keyword>
<keyword evidence="3" id="KW-0597">Phosphoprotein</keyword>
<feature type="compositionally biased region" description="Polar residues" evidence="11">
    <location>
        <begin position="283"/>
        <end position="294"/>
    </location>
</feature>
<feature type="compositionally biased region" description="Polar residues" evidence="11">
    <location>
        <begin position="330"/>
        <end position="340"/>
    </location>
</feature>
<dbReference type="GO" id="GO:0008270">
    <property type="term" value="F:zinc ion binding"/>
    <property type="evidence" value="ECO:0007669"/>
    <property type="project" value="UniProtKB-KW"/>
</dbReference>
<dbReference type="InterPro" id="IPR000679">
    <property type="entry name" value="Znf_GATA"/>
</dbReference>
<dbReference type="SUPFAM" id="SSF57716">
    <property type="entry name" value="Glucocorticoid receptor-like (DNA-binding domain)"/>
    <property type="match status" value="1"/>
</dbReference>
<protein>
    <recommendedName>
        <fullName evidence="12">GATA-type domain-containing protein</fullName>
    </recommendedName>
</protein>
<dbReference type="GO" id="GO:0003714">
    <property type="term" value="F:transcription corepressor activity"/>
    <property type="evidence" value="ECO:0007669"/>
    <property type="project" value="TreeGrafter"/>
</dbReference>
<keyword evidence="5" id="KW-0007">Acetylation</keyword>
<evidence type="ECO:0000256" key="11">
    <source>
        <dbReference type="SAM" id="MobiDB-lite"/>
    </source>
</evidence>
<dbReference type="EMBL" id="JAODUP010001139">
    <property type="protein sequence ID" value="KAK2141215.1"/>
    <property type="molecule type" value="Genomic_DNA"/>
</dbReference>
<organism evidence="13 14">
    <name type="scientific">Paralvinella palmiformis</name>
    <dbReference type="NCBI Taxonomy" id="53620"/>
    <lineage>
        <taxon>Eukaryota</taxon>
        <taxon>Metazoa</taxon>
        <taxon>Spiralia</taxon>
        <taxon>Lophotrochozoa</taxon>
        <taxon>Annelida</taxon>
        <taxon>Polychaeta</taxon>
        <taxon>Sedentaria</taxon>
        <taxon>Canalipalpata</taxon>
        <taxon>Terebellida</taxon>
        <taxon>Terebelliformia</taxon>
        <taxon>Alvinellidae</taxon>
        <taxon>Paralvinella</taxon>
    </lineage>
</organism>
<feature type="compositionally biased region" description="Low complexity" evidence="11">
    <location>
        <begin position="719"/>
        <end position="728"/>
    </location>
</feature>
<feature type="compositionally biased region" description="Basic and acidic residues" evidence="11">
    <location>
        <begin position="844"/>
        <end position="883"/>
    </location>
</feature>
<feature type="compositionally biased region" description="Acidic residues" evidence="11">
    <location>
        <begin position="342"/>
        <end position="357"/>
    </location>
</feature>
<evidence type="ECO:0000256" key="7">
    <source>
        <dbReference type="ARBA" id="ARBA00023163"/>
    </source>
</evidence>
<accession>A0AAD9IW92</accession>
<comment type="caution">
    <text evidence="13">The sequence shown here is derived from an EMBL/GenBank/DDBJ whole genome shotgun (WGS) entry which is preliminary data.</text>
</comment>
<feature type="compositionally biased region" description="Pro residues" evidence="11">
    <location>
        <begin position="702"/>
        <end position="717"/>
    </location>
</feature>
<feature type="compositionally biased region" description="Low complexity" evidence="11">
    <location>
        <begin position="1127"/>
        <end position="1143"/>
    </location>
</feature>
<dbReference type="GO" id="GO:0043565">
    <property type="term" value="F:sequence-specific DNA binding"/>
    <property type="evidence" value="ECO:0007669"/>
    <property type="project" value="InterPro"/>
</dbReference>
<proteinExistence type="predicted"/>
<feature type="compositionally biased region" description="Low complexity" evidence="11">
    <location>
        <begin position="358"/>
        <end position="371"/>
    </location>
</feature>
<sequence>MVLDECVNRASCLGKEWLHGWEGRLRANIISRCVLFSVPCTWTEFVIGITDVPVPTASLLNTTISGKKPPRPVIHDRIVGIGVQISDGQLVTKGHHLASIVVSDLQCNTVLITEEMGFLLCGVRAFGLVMTFSCRLFNDTNVTSTSELSENESEESDRELSGYSCCHCYTTTSKDWHRTDKGNALLCTECRLFFKKYGEGRANGDNTEPPPFMFKPVQEDKEGLRDCINQTPGQHCLFVGVNIHSTVSYHHSREEQDTKETSVTPDSTDSALGSRDDDCKSPSVASESSLCTSDNKSKDSKRSPVASDGEEQEDIKCKRLKESRDHSESPESFTDGSSVYGNDDDDDDDDDDNEDGENNNQDDLSSAASSNPPSPQVENESGSLKAPANYLKPATCPTAVPVEAKTAGSEDDDEDEEDSDNSDSDSGSDSEESGSGQQEESTEESTRPSSEAQSSTEEPAATQDLLFHIKHEPVDPEIGPAESQGHSHTDTTEQLDVKPVLGITPDYYRSNSASVNTGQPEAPTSERASPLTSEVGGPSVSPASSMSVTVSSSSGVTSTRPGSPGQEKTAALQTASLAGLPAHMLSSHLGLLPPHQGLLPHHFMGHQGPLHAPPPLVPASGSALSPLQSSLSAVSGHSVASSLEHLNSNDSVGLPHSEHRRTHSPRPMSPSQGHLSSDGPMSRSPQLHLLSRSSPSYMKSGTPPPHRLSQTPPPPHGVPLSRSSPLSHRLSRSPPLHRSHSPGALQPTNSSRPPSRSRSRSPLSRDSDSEPEVSRSPSPEPRIMNEECYRTKNAIFIKHWFRGRNTCSRCDFEFQPYADSRLAQKREEKLRKISGSSSVQSIRTVKEEQKEDLTRERDLDREDRDHIDDKSLKKAETPPENKSADAQITSTLMNSQQVPPYALERHTPRAAYPPGHDPTPALRTLSEYARPHALGAQEQARSLPYTLANLPPHAVDPYYRMASMYPPGSRERLELELERDKRERDERERQLRERELREMELREKMKHEMDLKPPGFDRFPPGHLDPQYIELQRHMSRLPPGAPPPGSSHIPGVYPPASLASDLLQRERERIDRLASAEAAEVERQSAERLRLHTEYLALSADPLLRLPMGGLGPIPGGTLPPPPGLPSSGSAGPPPTAGSSSHTHTHAHSHTHLHLHQPDIGVLPFHPLALPPVLPPGPPEPVHPTLAGPAPSAIAIAAASAQNNAAAVYDIYHRSYTPEQIWLMQRQMGLSVGMPIAGGGSHAKPITEQDLARMESGSALLAHYFSRADPLGAGAAIGPQLPPTIPPGHPLLAPAREQELLYRELLNRPPCNTDPVLAHQLTVQHEAIQRHLAMERERLTGGAPPGPHLPH</sequence>
<dbReference type="PANTHER" id="PTHR13859">
    <property type="entry name" value="ATROPHIN-RELATED"/>
    <property type="match status" value="1"/>
</dbReference>
<evidence type="ECO:0000256" key="8">
    <source>
        <dbReference type="ARBA" id="ARBA00023242"/>
    </source>
</evidence>
<keyword evidence="8" id="KW-0539">Nucleus</keyword>
<feature type="compositionally biased region" description="Low complexity" evidence="11">
    <location>
        <begin position="533"/>
        <end position="565"/>
    </location>
</feature>
<evidence type="ECO:0000256" key="10">
    <source>
        <dbReference type="SAM" id="Coils"/>
    </source>
</evidence>
<keyword evidence="2" id="KW-1017">Isopeptide bond</keyword>
<evidence type="ECO:0000259" key="12">
    <source>
        <dbReference type="PROSITE" id="PS50114"/>
    </source>
</evidence>
<comment type="subcellular location">
    <subcellularLocation>
        <location evidence="1">Nucleus</location>
    </subcellularLocation>
</comment>
<feature type="compositionally biased region" description="Basic and acidic residues" evidence="11">
    <location>
        <begin position="314"/>
        <end position="329"/>
    </location>
</feature>
<dbReference type="Proteomes" id="UP001208570">
    <property type="component" value="Unassembled WGS sequence"/>
</dbReference>
<evidence type="ECO:0000256" key="1">
    <source>
        <dbReference type="ARBA" id="ARBA00004123"/>
    </source>
</evidence>
<evidence type="ECO:0000256" key="5">
    <source>
        <dbReference type="ARBA" id="ARBA00022990"/>
    </source>
</evidence>
<evidence type="ECO:0000256" key="4">
    <source>
        <dbReference type="ARBA" id="ARBA00022843"/>
    </source>
</evidence>
<evidence type="ECO:0000256" key="6">
    <source>
        <dbReference type="ARBA" id="ARBA00023015"/>
    </source>
</evidence>
<feature type="compositionally biased region" description="Acidic residues" evidence="11">
    <location>
        <begin position="409"/>
        <end position="432"/>
    </location>
</feature>
<feature type="compositionally biased region" description="Polar residues" evidence="11">
    <location>
        <begin position="509"/>
        <end position="519"/>
    </location>
</feature>
<feature type="compositionally biased region" description="Basic residues" evidence="11">
    <location>
        <begin position="1144"/>
        <end position="1156"/>
    </location>
</feature>
<feature type="domain" description="GATA-type" evidence="12">
    <location>
        <begin position="159"/>
        <end position="201"/>
    </location>
</feature>